<dbReference type="Gene3D" id="3.90.180.10">
    <property type="entry name" value="Medium-chain alcohol dehydrogenases, catalytic domain"/>
    <property type="match status" value="1"/>
</dbReference>
<protein>
    <submittedName>
        <fullName evidence="7">Enoyl reductase</fullName>
    </submittedName>
</protein>
<gene>
    <name evidence="7" type="ORF">EJ08DRAFT_706479</name>
</gene>
<dbReference type="Proteomes" id="UP000800235">
    <property type="component" value="Unassembled WGS sequence"/>
</dbReference>
<comment type="similarity">
    <text evidence="1">Belongs to the zinc-containing alcohol dehydrogenase family.</text>
</comment>
<evidence type="ECO:0000256" key="4">
    <source>
        <dbReference type="ARBA" id="ARBA00022857"/>
    </source>
</evidence>
<keyword evidence="3" id="KW-0547">Nucleotide-binding</keyword>
<dbReference type="CDD" id="cd08249">
    <property type="entry name" value="enoyl_reductase_like"/>
    <property type="match status" value="1"/>
</dbReference>
<dbReference type="InterPro" id="IPR011032">
    <property type="entry name" value="GroES-like_sf"/>
</dbReference>
<evidence type="ECO:0000259" key="6">
    <source>
        <dbReference type="SMART" id="SM00829"/>
    </source>
</evidence>
<feature type="domain" description="Enoyl reductase (ER)" evidence="6">
    <location>
        <begin position="20"/>
        <end position="357"/>
    </location>
</feature>
<evidence type="ECO:0000256" key="2">
    <source>
        <dbReference type="ARBA" id="ARBA00011245"/>
    </source>
</evidence>
<keyword evidence="4" id="KW-0521">NADP</keyword>
<dbReference type="Gene3D" id="3.40.50.720">
    <property type="entry name" value="NAD(P)-binding Rossmann-like Domain"/>
    <property type="match status" value="1"/>
</dbReference>
<sequence length="360" mass="38018">MAASTNNGFTLPTTQRAIVATADGIPVINDEAPCPILGRDQVLIRTEAVAINPSDTKMKGAFVNPSGLLGGDYAGTVVAIGSDITGVAVGDRVCGAQYAMHAQMPDRGAFGQYNVTNGKIYLKLPSTISTEEGASLPVGISTAGLALHALGLPLPGTQPPKKPWTVLVYGGSTATGTILIQLLKLAGLVPIATCSPKNNELVESRGAEKVFNYHDKDIASDIRAYTRSNLMYAIDCITTTESTKVCFNAIGRAGGKYVALDPFSEEIAATRRVVKANWVLGPTIFGDGCTWPAPYTRAPDPELKKFGVELFKVAQKLVNDGTLLHHPLKILGSGFESILEGLEMVRLGRISGEKVVVPLV</sequence>
<evidence type="ECO:0000313" key="7">
    <source>
        <dbReference type="EMBL" id="KAF2419565.1"/>
    </source>
</evidence>
<comment type="caution">
    <text evidence="7">The sequence shown here is derived from an EMBL/GenBank/DDBJ whole genome shotgun (WGS) entry which is preliminary data.</text>
</comment>
<accession>A0A9P4NFW8</accession>
<dbReference type="Pfam" id="PF08240">
    <property type="entry name" value="ADH_N"/>
    <property type="match status" value="1"/>
</dbReference>
<evidence type="ECO:0000256" key="3">
    <source>
        <dbReference type="ARBA" id="ARBA00022741"/>
    </source>
</evidence>
<dbReference type="GO" id="GO:0016651">
    <property type="term" value="F:oxidoreductase activity, acting on NAD(P)H"/>
    <property type="evidence" value="ECO:0007669"/>
    <property type="project" value="InterPro"/>
</dbReference>
<name>A0A9P4NFW8_9PEZI</name>
<dbReference type="InterPro" id="IPR013154">
    <property type="entry name" value="ADH-like_N"/>
</dbReference>
<reference evidence="7" key="1">
    <citation type="journal article" date="2020" name="Stud. Mycol.">
        <title>101 Dothideomycetes genomes: a test case for predicting lifestyles and emergence of pathogens.</title>
        <authorList>
            <person name="Haridas S."/>
            <person name="Albert R."/>
            <person name="Binder M."/>
            <person name="Bloem J."/>
            <person name="Labutti K."/>
            <person name="Salamov A."/>
            <person name="Andreopoulos B."/>
            <person name="Baker S."/>
            <person name="Barry K."/>
            <person name="Bills G."/>
            <person name="Bluhm B."/>
            <person name="Cannon C."/>
            <person name="Castanera R."/>
            <person name="Culley D."/>
            <person name="Daum C."/>
            <person name="Ezra D."/>
            <person name="Gonzalez J."/>
            <person name="Henrissat B."/>
            <person name="Kuo A."/>
            <person name="Liang C."/>
            <person name="Lipzen A."/>
            <person name="Lutzoni F."/>
            <person name="Magnuson J."/>
            <person name="Mondo S."/>
            <person name="Nolan M."/>
            <person name="Ohm R."/>
            <person name="Pangilinan J."/>
            <person name="Park H.-J."/>
            <person name="Ramirez L."/>
            <person name="Alfaro M."/>
            <person name="Sun H."/>
            <person name="Tritt A."/>
            <person name="Yoshinaga Y."/>
            <person name="Zwiers L.-H."/>
            <person name="Turgeon B."/>
            <person name="Goodwin S."/>
            <person name="Spatafora J."/>
            <person name="Crous P."/>
            <person name="Grigoriev I."/>
        </authorList>
    </citation>
    <scope>NUCLEOTIDE SEQUENCE</scope>
    <source>
        <strain evidence="7">CBS 130266</strain>
    </source>
</reference>
<dbReference type="GO" id="GO:0000166">
    <property type="term" value="F:nucleotide binding"/>
    <property type="evidence" value="ECO:0007669"/>
    <property type="project" value="UniProtKB-KW"/>
</dbReference>
<dbReference type="AlphaFoldDB" id="A0A9P4NFW8"/>
<dbReference type="SUPFAM" id="SSF51735">
    <property type="entry name" value="NAD(P)-binding Rossmann-fold domains"/>
    <property type="match status" value="1"/>
</dbReference>
<dbReference type="PANTHER" id="PTHR45348">
    <property type="entry name" value="HYPOTHETICAL OXIDOREDUCTASE (EUROFUNG)"/>
    <property type="match status" value="1"/>
</dbReference>
<evidence type="ECO:0000256" key="1">
    <source>
        <dbReference type="ARBA" id="ARBA00008072"/>
    </source>
</evidence>
<dbReference type="SUPFAM" id="SSF50129">
    <property type="entry name" value="GroES-like"/>
    <property type="match status" value="1"/>
</dbReference>
<keyword evidence="5" id="KW-0560">Oxidoreductase</keyword>
<dbReference type="InterPro" id="IPR036291">
    <property type="entry name" value="NAD(P)-bd_dom_sf"/>
</dbReference>
<proteinExistence type="inferred from homology"/>
<evidence type="ECO:0000256" key="5">
    <source>
        <dbReference type="ARBA" id="ARBA00023002"/>
    </source>
</evidence>
<dbReference type="InterPro" id="IPR020843">
    <property type="entry name" value="ER"/>
</dbReference>
<dbReference type="Pfam" id="PF00107">
    <property type="entry name" value="ADH_zinc_N"/>
    <property type="match status" value="1"/>
</dbReference>
<dbReference type="OrthoDB" id="48317at2759"/>
<dbReference type="SMART" id="SM00829">
    <property type="entry name" value="PKS_ER"/>
    <property type="match status" value="1"/>
</dbReference>
<dbReference type="EMBL" id="MU007119">
    <property type="protein sequence ID" value="KAF2419565.1"/>
    <property type="molecule type" value="Genomic_DNA"/>
</dbReference>
<comment type="subunit">
    <text evidence="2">Monomer.</text>
</comment>
<keyword evidence="8" id="KW-1185">Reference proteome</keyword>
<dbReference type="InterPro" id="IPR047122">
    <property type="entry name" value="Trans-enoyl_RdTase-like"/>
</dbReference>
<organism evidence="7 8">
    <name type="scientific">Tothia fuscella</name>
    <dbReference type="NCBI Taxonomy" id="1048955"/>
    <lineage>
        <taxon>Eukaryota</taxon>
        <taxon>Fungi</taxon>
        <taxon>Dikarya</taxon>
        <taxon>Ascomycota</taxon>
        <taxon>Pezizomycotina</taxon>
        <taxon>Dothideomycetes</taxon>
        <taxon>Pleosporomycetidae</taxon>
        <taxon>Venturiales</taxon>
        <taxon>Cylindrosympodiaceae</taxon>
        <taxon>Tothia</taxon>
    </lineage>
</organism>
<dbReference type="InterPro" id="IPR013149">
    <property type="entry name" value="ADH-like_C"/>
</dbReference>
<evidence type="ECO:0000313" key="8">
    <source>
        <dbReference type="Proteomes" id="UP000800235"/>
    </source>
</evidence>
<dbReference type="PANTHER" id="PTHR45348:SF1">
    <property type="entry name" value="TRANS-ENOYL REDUCTASE STHE"/>
    <property type="match status" value="1"/>
</dbReference>